<dbReference type="SMART" id="SM00470">
    <property type="entry name" value="ParB"/>
    <property type="match status" value="1"/>
</dbReference>
<evidence type="ECO:0000256" key="1">
    <source>
        <dbReference type="ARBA" id="ARBA00006295"/>
    </source>
</evidence>
<comment type="caution">
    <text evidence="5">The sequence shown here is derived from an EMBL/GenBank/DDBJ whole genome shotgun (WGS) entry which is preliminary data.</text>
</comment>
<dbReference type="SUPFAM" id="SSF110849">
    <property type="entry name" value="ParB/Sulfiredoxin"/>
    <property type="match status" value="1"/>
</dbReference>
<dbReference type="InterPro" id="IPR041468">
    <property type="entry name" value="HTH_ParB/Spo0J"/>
</dbReference>
<accession>A0A1G1ZY43</accession>
<dbReference type="Pfam" id="PF02195">
    <property type="entry name" value="ParB_N"/>
    <property type="match status" value="1"/>
</dbReference>
<dbReference type="Proteomes" id="UP000176626">
    <property type="component" value="Unassembled WGS sequence"/>
</dbReference>
<evidence type="ECO:0000259" key="4">
    <source>
        <dbReference type="SMART" id="SM00470"/>
    </source>
</evidence>
<sequence length="245" mass="27649">MENPPIQGPVFLIEVEKISPNPQQPRRNFDEIALKELAASIREFGILQPIVVSKIEKETEIGTEVQYQLIAGERRWQASKLLGLERIPAIIKSVGLERERLELAVLENVQRADLNAIESGRAYARLQDEFGLTQREIASRLGKSREVVANTIRLLTLPSQIQEAIAKNQISESQGRLLLTIEDQRQQQILFEDLTKSNWSVRELKSRIQTLRLAQKPQVDTVAQFADPEAAGIQKELEAVLGTKV</sequence>
<feature type="domain" description="ParB-like N-terminal" evidence="4">
    <location>
        <begin position="11"/>
        <end position="109"/>
    </location>
</feature>
<dbReference type="AlphaFoldDB" id="A0A1G1ZY43"/>
<gene>
    <name evidence="5" type="ORF">A2214_02230</name>
</gene>
<organism evidence="5 6">
    <name type="scientific">Candidatus Harrisonbacteria bacterium RIFOXYA1_FULL_48_8</name>
    <dbReference type="NCBI Taxonomy" id="1798411"/>
    <lineage>
        <taxon>Bacteria</taxon>
        <taxon>Candidatus Harrisoniibacteriota</taxon>
    </lineage>
</organism>
<dbReference type="InterPro" id="IPR003115">
    <property type="entry name" value="ParB_N"/>
</dbReference>
<evidence type="ECO:0000256" key="3">
    <source>
        <dbReference type="ARBA" id="ARBA00023125"/>
    </source>
</evidence>
<dbReference type="FunFam" id="3.90.1530.30:FF:000001">
    <property type="entry name" value="Chromosome partitioning protein ParB"/>
    <property type="match status" value="1"/>
</dbReference>
<feature type="non-terminal residue" evidence="5">
    <location>
        <position position="245"/>
    </location>
</feature>
<name>A0A1G1ZY43_9BACT</name>
<dbReference type="PANTHER" id="PTHR33375:SF1">
    <property type="entry name" value="CHROMOSOME-PARTITIONING PROTEIN PARB-RELATED"/>
    <property type="match status" value="1"/>
</dbReference>
<dbReference type="InterPro" id="IPR050336">
    <property type="entry name" value="Chromosome_partition/occlusion"/>
</dbReference>
<reference evidence="5 6" key="1">
    <citation type="journal article" date="2016" name="Nat. Commun.">
        <title>Thousands of microbial genomes shed light on interconnected biogeochemical processes in an aquifer system.</title>
        <authorList>
            <person name="Anantharaman K."/>
            <person name="Brown C.T."/>
            <person name="Hug L.A."/>
            <person name="Sharon I."/>
            <person name="Castelle C.J."/>
            <person name="Probst A.J."/>
            <person name="Thomas B.C."/>
            <person name="Singh A."/>
            <person name="Wilkins M.J."/>
            <person name="Karaoz U."/>
            <person name="Brodie E.L."/>
            <person name="Williams K.H."/>
            <person name="Hubbard S.S."/>
            <person name="Banfield J.F."/>
        </authorList>
    </citation>
    <scope>NUCLEOTIDE SEQUENCE [LARGE SCALE GENOMIC DNA]</scope>
</reference>
<dbReference type="NCBIfam" id="TIGR00180">
    <property type="entry name" value="parB_part"/>
    <property type="match status" value="1"/>
</dbReference>
<comment type="similarity">
    <text evidence="1">Belongs to the ParB family.</text>
</comment>
<dbReference type="Gene3D" id="1.10.10.2830">
    <property type="match status" value="1"/>
</dbReference>
<dbReference type="InterPro" id="IPR004437">
    <property type="entry name" value="ParB/RepB/Spo0J"/>
</dbReference>
<dbReference type="GO" id="GO:0007059">
    <property type="term" value="P:chromosome segregation"/>
    <property type="evidence" value="ECO:0007669"/>
    <property type="project" value="UniProtKB-KW"/>
</dbReference>
<dbReference type="Pfam" id="PF17762">
    <property type="entry name" value="HTH_ParB"/>
    <property type="match status" value="1"/>
</dbReference>
<evidence type="ECO:0000313" key="6">
    <source>
        <dbReference type="Proteomes" id="UP000176626"/>
    </source>
</evidence>
<dbReference type="GO" id="GO:0003677">
    <property type="term" value="F:DNA binding"/>
    <property type="evidence" value="ECO:0007669"/>
    <property type="project" value="UniProtKB-KW"/>
</dbReference>
<proteinExistence type="inferred from homology"/>
<dbReference type="FunFam" id="1.10.10.2830:FF:000001">
    <property type="entry name" value="Chromosome partitioning protein ParB"/>
    <property type="match status" value="1"/>
</dbReference>
<dbReference type="PANTHER" id="PTHR33375">
    <property type="entry name" value="CHROMOSOME-PARTITIONING PROTEIN PARB-RELATED"/>
    <property type="match status" value="1"/>
</dbReference>
<keyword evidence="3" id="KW-0238">DNA-binding</keyword>
<keyword evidence="2" id="KW-0159">Chromosome partition</keyword>
<evidence type="ECO:0000256" key="2">
    <source>
        <dbReference type="ARBA" id="ARBA00022829"/>
    </source>
</evidence>
<dbReference type="EMBL" id="MHJN01000005">
    <property type="protein sequence ID" value="OGY69086.1"/>
    <property type="molecule type" value="Genomic_DNA"/>
</dbReference>
<dbReference type="CDD" id="cd16393">
    <property type="entry name" value="SPO0J_N"/>
    <property type="match status" value="1"/>
</dbReference>
<evidence type="ECO:0000313" key="5">
    <source>
        <dbReference type="EMBL" id="OGY69086.1"/>
    </source>
</evidence>
<dbReference type="InterPro" id="IPR036086">
    <property type="entry name" value="ParB/Sulfiredoxin_sf"/>
</dbReference>
<protein>
    <recommendedName>
        <fullName evidence="4">ParB-like N-terminal domain-containing protein</fullName>
    </recommendedName>
</protein>
<dbReference type="GO" id="GO:0005694">
    <property type="term" value="C:chromosome"/>
    <property type="evidence" value="ECO:0007669"/>
    <property type="project" value="TreeGrafter"/>
</dbReference>
<dbReference type="Gene3D" id="3.90.1530.30">
    <property type="match status" value="1"/>
</dbReference>